<feature type="region of interest" description="Disordered" evidence="1">
    <location>
        <begin position="206"/>
        <end position="227"/>
    </location>
</feature>
<evidence type="ECO:0000313" key="3">
    <source>
        <dbReference type="EMBL" id="QDV74920.1"/>
    </source>
</evidence>
<evidence type="ECO:0000313" key="4">
    <source>
        <dbReference type="Proteomes" id="UP000316426"/>
    </source>
</evidence>
<gene>
    <name evidence="3" type="ORF">Spa11_31290</name>
</gene>
<dbReference type="AlphaFoldDB" id="A0A518KAV2"/>
<dbReference type="SMART" id="SM00327">
    <property type="entry name" value="VWA"/>
    <property type="match status" value="1"/>
</dbReference>
<dbReference type="InterPro" id="IPR002035">
    <property type="entry name" value="VWF_A"/>
</dbReference>
<dbReference type="Pfam" id="PF00092">
    <property type="entry name" value="VWA"/>
    <property type="match status" value="1"/>
</dbReference>
<organism evidence="3 4">
    <name type="scientific">Botrimarina mediterranea</name>
    <dbReference type="NCBI Taxonomy" id="2528022"/>
    <lineage>
        <taxon>Bacteria</taxon>
        <taxon>Pseudomonadati</taxon>
        <taxon>Planctomycetota</taxon>
        <taxon>Planctomycetia</taxon>
        <taxon>Pirellulales</taxon>
        <taxon>Lacipirellulaceae</taxon>
        <taxon>Botrimarina</taxon>
    </lineage>
</organism>
<feature type="domain" description="VWFA" evidence="2">
    <location>
        <begin position="24"/>
        <end position="203"/>
    </location>
</feature>
<evidence type="ECO:0000259" key="2">
    <source>
        <dbReference type="PROSITE" id="PS50234"/>
    </source>
</evidence>
<keyword evidence="4" id="KW-1185">Reference proteome</keyword>
<dbReference type="InterPro" id="IPR036465">
    <property type="entry name" value="vWFA_dom_sf"/>
</dbReference>
<protein>
    <submittedName>
        <fullName evidence="3">von Willebrand factor type A domain protein</fullName>
    </submittedName>
</protein>
<dbReference type="Proteomes" id="UP000316426">
    <property type="component" value="Chromosome"/>
</dbReference>
<dbReference type="KEGG" id="bmei:Spa11_31290"/>
<dbReference type="PIRSF" id="PIRSF020634">
    <property type="entry name" value="TerY_vWA"/>
    <property type="match status" value="1"/>
</dbReference>
<accession>A0A518KAV2</accession>
<proteinExistence type="predicted"/>
<dbReference type="PROSITE" id="PS50234">
    <property type="entry name" value="VWFA"/>
    <property type="match status" value="1"/>
</dbReference>
<dbReference type="InterPro" id="IPR011392">
    <property type="entry name" value="Tellurite-R_TerY"/>
</dbReference>
<dbReference type="SUPFAM" id="SSF53300">
    <property type="entry name" value="vWA-like"/>
    <property type="match status" value="1"/>
</dbReference>
<name>A0A518KAV2_9BACT</name>
<dbReference type="Gene3D" id="3.40.50.410">
    <property type="entry name" value="von Willebrand factor, type A domain"/>
    <property type="match status" value="1"/>
</dbReference>
<evidence type="ECO:0000256" key="1">
    <source>
        <dbReference type="SAM" id="MobiDB-lite"/>
    </source>
</evidence>
<reference evidence="3 4" key="1">
    <citation type="submission" date="2019-02" db="EMBL/GenBank/DDBJ databases">
        <title>Deep-cultivation of Planctomycetes and their phenomic and genomic characterization uncovers novel biology.</title>
        <authorList>
            <person name="Wiegand S."/>
            <person name="Jogler M."/>
            <person name="Boedeker C."/>
            <person name="Pinto D."/>
            <person name="Vollmers J."/>
            <person name="Rivas-Marin E."/>
            <person name="Kohn T."/>
            <person name="Peeters S.H."/>
            <person name="Heuer A."/>
            <person name="Rast P."/>
            <person name="Oberbeckmann S."/>
            <person name="Bunk B."/>
            <person name="Jeske O."/>
            <person name="Meyerdierks A."/>
            <person name="Storesund J.E."/>
            <person name="Kallscheuer N."/>
            <person name="Luecker S."/>
            <person name="Lage O.M."/>
            <person name="Pohl T."/>
            <person name="Merkel B.J."/>
            <person name="Hornburger P."/>
            <person name="Mueller R.-W."/>
            <person name="Bruemmer F."/>
            <person name="Labrenz M."/>
            <person name="Spormann A.M."/>
            <person name="Op den Camp H."/>
            <person name="Overmann J."/>
            <person name="Amann R."/>
            <person name="Jetten M.S.M."/>
            <person name="Mascher T."/>
            <person name="Medema M.H."/>
            <person name="Devos D.P."/>
            <person name="Kaster A.-K."/>
            <person name="Ovreas L."/>
            <person name="Rohde M."/>
            <person name="Galperin M.Y."/>
            <person name="Jogler C."/>
        </authorList>
    </citation>
    <scope>NUCLEOTIDE SEQUENCE [LARGE SCALE GENOMIC DNA]</scope>
    <source>
        <strain evidence="3 4">Spa11</strain>
    </source>
</reference>
<dbReference type="RefSeq" id="WP_145113749.1">
    <property type="nucleotide sequence ID" value="NZ_CP036349.1"/>
</dbReference>
<dbReference type="EMBL" id="CP036349">
    <property type="protein sequence ID" value="QDV74920.1"/>
    <property type="molecule type" value="Genomic_DNA"/>
</dbReference>
<sequence length="227" mass="25143">MDQLSAESAFSSVEFAENPEPRVPCVLVVDTSTSMQGMKLIELSKGLKTYRDQLMKDPLASKRVEVGIITFGGRVQRKTKFVTAPDFNPPQLDAIGGTPMGEAILEAITMVEERKQAYRENGIAYYRPWIFLITDGEPNDHWKPVCSRVQAGEKDKAFCFFAVGVEGANMEVLNEISVRKPLWLKGLKFHELFTWLSNSQQAVSQSSPGEEVALQDPTSGPSGWAAI</sequence>